<keyword evidence="4" id="KW-0378">Hydrolase</keyword>
<gene>
    <name evidence="4" type="ORF">SAMN04487992_104320</name>
</gene>
<protein>
    <submittedName>
        <fullName evidence="4">Glycosyl hydrolases family 16</fullName>
    </submittedName>
</protein>
<dbReference type="EMBL" id="FNBD01000004">
    <property type="protein sequence ID" value="SDE86402.1"/>
    <property type="molecule type" value="Genomic_DNA"/>
</dbReference>
<accession>A0A1G7GE36</accession>
<feature type="domain" description="GH16" evidence="3">
    <location>
        <begin position="54"/>
        <end position="312"/>
    </location>
</feature>
<dbReference type="AlphaFoldDB" id="A0A1G7GE36"/>
<dbReference type="PROSITE" id="PS51257">
    <property type="entry name" value="PROKAR_LIPOPROTEIN"/>
    <property type="match status" value="1"/>
</dbReference>
<feature type="region of interest" description="Disordered" evidence="2">
    <location>
        <begin position="24"/>
        <end position="50"/>
    </location>
</feature>
<keyword evidence="5" id="KW-1185">Reference proteome</keyword>
<dbReference type="PANTHER" id="PTHR10963:SF55">
    <property type="entry name" value="GLYCOSIDE HYDROLASE FAMILY 16 PROTEIN"/>
    <property type="match status" value="1"/>
</dbReference>
<dbReference type="Gene3D" id="2.60.120.200">
    <property type="match status" value="1"/>
</dbReference>
<evidence type="ECO:0000259" key="3">
    <source>
        <dbReference type="PROSITE" id="PS51762"/>
    </source>
</evidence>
<evidence type="ECO:0000256" key="2">
    <source>
        <dbReference type="SAM" id="MobiDB-lite"/>
    </source>
</evidence>
<dbReference type="InterPro" id="IPR050546">
    <property type="entry name" value="Glycosyl_Hydrlase_16"/>
</dbReference>
<comment type="similarity">
    <text evidence="1">Belongs to the glycosyl hydrolase 16 family.</text>
</comment>
<dbReference type="eggNOG" id="COG2273">
    <property type="taxonomic scope" value="Bacteria"/>
</dbReference>
<dbReference type="Proteomes" id="UP000182114">
    <property type="component" value="Unassembled WGS sequence"/>
</dbReference>
<dbReference type="RefSeq" id="WP_074538153.1">
    <property type="nucleotide sequence ID" value="NZ_FNBD01000004.1"/>
</dbReference>
<name>A0A1G7GE36_9FLAO</name>
<dbReference type="PROSITE" id="PS51762">
    <property type="entry name" value="GH16_2"/>
    <property type="match status" value="1"/>
</dbReference>
<dbReference type="InterPro" id="IPR013320">
    <property type="entry name" value="ConA-like_dom_sf"/>
</dbReference>
<sequence length="312" mass="35909">MKHIYLIASLISLMVFSCKKDNNSIDENTPAEVSEEPTTDPVTETPEETAPEVVDYTTLTPPTPPEGMKWVAVSELTDEFNDTFDTDKWFKPLWNYDVPVNMKAENAGVADGNLWIKATLDDTQERWFLTSRVQSKAQINYPIYTESSIKTAHISAYNTFWLNNGDISDRNEIDIIENNSKPSCDCQPDFPWQMNSQYFHVVDGDTRRNKGNFDNRTLSDDNPLKGVKWNEEYHTVGVYWKDAKNIQFYLDGEPAGSVVSERDFTRDLNVIWDLWTFDVDWLGGLAVKTDLTDETINTMKVDWIHTYQLVVE</sequence>
<dbReference type="PANTHER" id="PTHR10963">
    <property type="entry name" value="GLYCOSYL HYDROLASE-RELATED"/>
    <property type="match status" value="1"/>
</dbReference>
<evidence type="ECO:0000256" key="1">
    <source>
        <dbReference type="ARBA" id="ARBA00006865"/>
    </source>
</evidence>
<dbReference type="InterPro" id="IPR000757">
    <property type="entry name" value="Beta-glucanase-like"/>
</dbReference>
<dbReference type="GO" id="GO:0005975">
    <property type="term" value="P:carbohydrate metabolic process"/>
    <property type="evidence" value="ECO:0007669"/>
    <property type="project" value="InterPro"/>
</dbReference>
<reference evidence="5" key="1">
    <citation type="submission" date="2016-10" db="EMBL/GenBank/DDBJ databases">
        <authorList>
            <person name="Varghese N."/>
            <person name="Submissions S."/>
        </authorList>
    </citation>
    <scope>NUCLEOTIDE SEQUENCE [LARGE SCALE GENOMIC DNA]</scope>
    <source>
        <strain evidence="5">DSM 24729</strain>
    </source>
</reference>
<evidence type="ECO:0000313" key="5">
    <source>
        <dbReference type="Proteomes" id="UP000182114"/>
    </source>
</evidence>
<dbReference type="SUPFAM" id="SSF49899">
    <property type="entry name" value="Concanavalin A-like lectins/glucanases"/>
    <property type="match status" value="1"/>
</dbReference>
<organism evidence="4 5">
    <name type="scientific">Cellulophaga baltica</name>
    <dbReference type="NCBI Taxonomy" id="76594"/>
    <lineage>
        <taxon>Bacteria</taxon>
        <taxon>Pseudomonadati</taxon>
        <taxon>Bacteroidota</taxon>
        <taxon>Flavobacteriia</taxon>
        <taxon>Flavobacteriales</taxon>
        <taxon>Flavobacteriaceae</taxon>
        <taxon>Cellulophaga</taxon>
    </lineage>
</organism>
<evidence type="ECO:0000313" key="4">
    <source>
        <dbReference type="EMBL" id="SDE86402.1"/>
    </source>
</evidence>
<dbReference type="GO" id="GO:0004553">
    <property type="term" value="F:hydrolase activity, hydrolyzing O-glycosyl compounds"/>
    <property type="evidence" value="ECO:0007669"/>
    <property type="project" value="InterPro"/>
</dbReference>
<proteinExistence type="inferred from homology"/>